<dbReference type="RefSeq" id="WP_171503018.1">
    <property type="nucleotide sequence ID" value="NZ_WTTO01000064.1"/>
</dbReference>
<evidence type="ECO:0000256" key="3">
    <source>
        <dbReference type="ARBA" id="ARBA00005848"/>
    </source>
</evidence>
<comment type="similarity">
    <text evidence="3">Belongs to the autotransporter-2 (AT-2) (TC 1.B.40) family.</text>
</comment>
<keyword evidence="10" id="KW-0998">Cell outer membrane</keyword>
<dbReference type="Proteomes" id="UP000451048">
    <property type="component" value="Unassembled WGS sequence"/>
</dbReference>
<evidence type="ECO:0000256" key="8">
    <source>
        <dbReference type="ARBA" id="ARBA00022927"/>
    </source>
</evidence>
<dbReference type="SUPFAM" id="SSF101967">
    <property type="entry name" value="Adhesin YadA, collagen-binding domain"/>
    <property type="match status" value="2"/>
</dbReference>
<dbReference type="Gene3D" id="6.10.250.2030">
    <property type="match status" value="1"/>
</dbReference>
<dbReference type="GO" id="GO:0015031">
    <property type="term" value="P:protein transport"/>
    <property type="evidence" value="ECO:0007669"/>
    <property type="project" value="UniProtKB-KW"/>
</dbReference>
<evidence type="ECO:0000313" key="14">
    <source>
        <dbReference type="Proteomes" id="UP000451048"/>
    </source>
</evidence>
<evidence type="ECO:0000256" key="4">
    <source>
        <dbReference type="ARBA" id="ARBA00022448"/>
    </source>
</evidence>
<feature type="non-terminal residue" evidence="13">
    <location>
        <position position="1"/>
    </location>
</feature>
<keyword evidence="4" id="KW-0813">Transport</keyword>
<feature type="domain" description="Trimeric autotransporter adhesin YadA-like stalk" evidence="12">
    <location>
        <begin position="333"/>
        <end position="376"/>
    </location>
</feature>
<dbReference type="EMBL" id="WTTO01000064">
    <property type="protein sequence ID" value="NAR74703.1"/>
    <property type="molecule type" value="Genomic_DNA"/>
</dbReference>
<keyword evidence="7" id="KW-0732">Signal</keyword>
<evidence type="ECO:0000256" key="5">
    <source>
        <dbReference type="ARBA" id="ARBA00022452"/>
    </source>
</evidence>
<dbReference type="InterPro" id="IPR045584">
    <property type="entry name" value="Pilin-like"/>
</dbReference>
<sequence length="969" mass="96901">SNAGSLSIKDSAGTGTVVSVDKTGVQSGSIKLDASTGKITGVTDGLVAAGSKEAVNGGQLDAVKAIANTGWKLTTDKTGTGAVAGSSVEQITPDETVTFIAGDNIAVEQAGNKVTVATKKDVVFDSVTAGGTVINNSGLSFVDSTGTLVANSPSISKTGINAGNQKITNVKAGDVNSTSTDAVNGSQLYTAQNNVKNVLGSSTQIDATGNLTSTNIGGVTGANTVHDAIQQVNNTATNAKTQADKGLNFAVNGVTPADNVQLGETVNFANGTNTTATYDAATNTYKYSLNDTLSLSNAGSLSIKDSAGTGTVVSVDKTGVQSGSIKLDASTGKITGVTDGLVAAGSKEAVNGGQLDAVKAIANTGWKLTTDKTGTGAVAGSSVEQITPDETVTFIAGDNIAVEQAGNKVTVATKKDVVFDRVTSTDILGNTSILSATGIITQDKDGKKSASLSNTGLFVAEMNATGNTLSSSSLEAGKLTVKGTNTLVLDSVKGTLTGLSNKTLGSGDFASQGRAATEEQLNRAQSNVASILGGNAANNGGLLSMSNIGGTGESTIDDAIKSVNQVANNANKGWNVSTNGGTANNVKPNDTVDFSNKDGNVTVSNQGNNITVDLNKDIDLGAAGSVTTGDTKIDNNGLTIAGGPSVTKNGIDAGKQKVTNVADGKITADSQDAVNGGQIHDMMGAGAYDTNGNLSNIGGTGQSNINDAIAAVNKTAVQSKSTVTEGSNIKVVSNSNADGSTNYTVSTADDITLNSVTAKDINAGTVTTDKVVAGNTTVDSSGLSIKNGPSVTASGIDAGSKVVSNVSNGVQNSDAVNMGQLSQYLGGGAGYNNITQSFDAPNYQVNGGSYNNVGDALGALNQADQALGNRITNLGDQLQQAFYSTNQRIDDVEKKANAGIAAAMALENAPYIPGKYTYAAGAAYHGGENAIGLTLRKTADNGRWSLTGGVAAGSSGDPSVRVGISGVID</sequence>
<evidence type="ECO:0000256" key="9">
    <source>
        <dbReference type="ARBA" id="ARBA00023136"/>
    </source>
</evidence>
<keyword evidence="6" id="KW-0812">Transmembrane</keyword>
<reference evidence="13 14" key="1">
    <citation type="submission" date="2019-12" db="EMBL/GenBank/DDBJ databases">
        <title>Acinetobacter haemolyticus comparative genomics.</title>
        <authorList>
            <person name="Castro-Jaimes S."/>
            <person name="Bello-Lopez E."/>
            <person name="Velazquez-Acosta C."/>
            <person name="Volkow-Fernandez P."/>
            <person name="Lozano-Zarain P."/>
            <person name="Castillo Ramirez S."/>
            <person name="Cevallos M.A."/>
        </authorList>
    </citation>
    <scope>NUCLEOTIDE SEQUENCE [LARGE SCALE GENOMIC DNA]</scope>
    <source>
        <strain evidence="13 14">AN10</strain>
    </source>
</reference>
<keyword evidence="8" id="KW-0653">Protein transport</keyword>
<feature type="domain" description="Trimeric autotransporter adhesin YadA-like stalk" evidence="12">
    <location>
        <begin position="38"/>
        <end position="81"/>
    </location>
</feature>
<dbReference type="Gene3D" id="3.30.1300.30">
    <property type="entry name" value="GSPII I/J protein-like"/>
    <property type="match status" value="1"/>
</dbReference>
<dbReference type="InterPro" id="IPR005594">
    <property type="entry name" value="YadA_C"/>
</dbReference>
<dbReference type="InterPro" id="IPR008635">
    <property type="entry name" value="Coiled_stalk_dom"/>
</dbReference>
<accession>A0AAJ2YV46</accession>
<dbReference type="Gene3D" id="6.20.50.100">
    <property type="match status" value="4"/>
</dbReference>
<dbReference type="Pfam" id="PF05662">
    <property type="entry name" value="YadA_stalk"/>
    <property type="match status" value="5"/>
</dbReference>
<feature type="domain" description="Trimeric autotransporter adhesin YadA-like C-terminal membrane anchor" evidence="11">
    <location>
        <begin position="910"/>
        <end position="965"/>
    </location>
</feature>
<dbReference type="Gene3D" id="1.20.5.170">
    <property type="match status" value="1"/>
</dbReference>
<organism evidence="13 14">
    <name type="scientific">Acinetobacter haemolyticus</name>
    <dbReference type="NCBI Taxonomy" id="29430"/>
    <lineage>
        <taxon>Bacteria</taxon>
        <taxon>Pseudomonadati</taxon>
        <taxon>Pseudomonadota</taxon>
        <taxon>Gammaproteobacteria</taxon>
        <taxon>Moraxellales</taxon>
        <taxon>Moraxellaceae</taxon>
        <taxon>Acinetobacter</taxon>
    </lineage>
</organism>
<dbReference type="Gene3D" id="2.150.10.10">
    <property type="entry name" value="Serralysin-like metalloprotease, C-terminal"/>
    <property type="match status" value="1"/>
</dbReference>
<feature type="domain" description="Trimeric autotransporter adhesin YadA-like stalk" evidence="12">
    <location>
        <begin position="657"/>
        <end position="696"/>
    </location>
</feature>
<comment type="caution">
    <text evidence="13">The sequence shown here is derived from an EMBL/GenBank/DDBJ whole genome shotgun (WGS) entry which is preliminary data.</text>
</comment>
<evidence type="ECO:0000256" key="6">
    <source>
        <dbReference type="ARBA" id="ARBA00022692"/>
    </source>
</evidence>
<dbReference type="SUPFAM" id="SSF54523">
    <property type="entry name" value="Pili subunits"/>
    <property type="match status" value="1"/>
</dbReference>
<dbReference type="InterPro" id="IPR011049">
    <property type="entry name" value="Serralysin-like_metalloprot_C"/>
</dbReference>
<dbReference type="Pfam" id="PF03895">
    <property type="entry name" value="YadA_anchor"/>
    <property type="match status" value="1"/>
</dbReference>
<feature type="domain" description="Trimeric autotransporter adhesin YadA-like stalk" evidence="12">
    <location>
        <begin position="166"/>
        <end position="208"/>
    </location>
</feature>
<evidence type="ECO:0000256" key="2">
    <source>
        <dbReference type="ARBA" id="ARBA00004442"/>
    </source>
</evidence>
<keyword evidence="9" id="KW-0472">Membrane</keyword>
<keyword evidence="5" id="KW-1134">Transmembrane beta strand</keyword>
<dbReference type="AlphaFoldDB" id="A0AAJ2YV46"/>
<protein>
    <submittedName>
        <fullName evidence="13">Uncharacterized protein</fullName>
    </submittedName>
</protein>
<evidence type="ECO:0000259" key="11">
    <source>
        <dbReference type="Pfam" id="PF03895"/>
    </source>
</evidence>
<dbReference type="Gene3D" id="2.20.70.140">
    <property type="match status" value="3"/>
</dbReference>
<evidence type="ECO:0000256" key="10">
    <source>
        <dbReference type="ARBA" id="ARBA00023237"/>
    </source>
</evidence>
<evidence type="ECO:0000256" key="1">
    <source>
        <dbReference type="ARBA" id="ARBA00004241"/>
    </source>
</evidence>
<name>A0AAJ2YV46_ACIHA</name>
<evidence type="ECO:0000256" key="7">
    <source>
        <dbReference type="ARBA" id="ARBA00022729"/>
    </source>
</evidence>
<evidence type="ECO:0000313" key="13">
    <source>
        <dbReference type="EMBL" id="NAR74703.1"/>
    </source>
</evidence>
<feature type="domain" description="Trimeric autotransporter adhesin YadA-like stalk" evidence="12">
    <location>
        <begin position="803"/>
        <end position="822"/>
    </location>
</feature>
<proteinExistence type="inferred from homology"/>
<gene>
    <name evidence="13" type="ORF">GPS52_14705</name>
</gene>
<dbReference type="GO" id="GO:0009986">
    <property type="term" value="C:cell surface"/>
    <property type="evidence" value="ECO:0007669"/>
    <property type="project" value="UniProtKB-SubCell"/>
</dbReference>
<comment type="subcellular location">
    <subcellularLocation>
        <location evidence="2">Cell outer membrane</location>
    </subcellularLocation>
    <subcellularLocation>
        <location evidence="1">Cell surface</location>
    </subcellularLocation>
</comment>
<dbReference type="GO" id="GO:0009279">
    <property type="term" value="C:cell outer membrane"/>
    <property type="evidence" value="ECO:0007669"/>
    <property type="project" value="UniProtKB-SubCell"/>
</dbReference>
<evidence type="ECO:0000259" key="12">
    <source>
        <dbReference type="Pfam" id="PF05662"/>
    </source>
</evidence>